<feature type="transmembrane region" description="Helical" evidence="8">
    <location>
        <begin position="699"/>
        <end position="720"/>
    </location>
</feature>
<gene>
    <name evidence="10" type="ORF">ADUPG1_008874</name>
</gene>
<reference evidence="10" key="1">
    <citation type="submission" date="2022-03" db="EMBL/GenBank/DDBJ databases">
        <title>Draft genome sequence of Aduncisulcus paluster, a free-living microaerophilic Fornicata.</title>
        <authorList>
            <person name="Yuyama I."/>
            <person name="Kume K."/>
            <person name="Tamura T."/>
            <person name="Inagaki Y."/>
            <person name="Hashimoto T."/>
        </authorList>
    </citation>
    <scope>NUCLEOTIDE SEQUENCE</scope>
    <source>
        <strain evidence="10">NY0171</strain>
    </source>
</reference>
<dbReference type="InterPro" id="IPR036770">
    <property type="entry name" value="Ankyrin_rpt-contain_sf"/>
</dbReference>
<dbReference type="PROSITE" id="PS50216">
    <property type="entry name" value="DHHC"/>
    <property type="match status" value="1"/>
</dbReference>
<feature type="repeat" description="ANK" evidence="7">
    <location>
        <begin position="594"/>
        <end position="626"/>
    </location>
</feature>
<evidence type="ECO:0000256" key="8">
    <source>
        <dbReference type="SAM" id="Phobius"/>
    </source>
</evidence>
<evidence type="ECO:0000256" key="6">
    <source>
        <dbReference type="ARBA" id="ARBA00023136"/>
    </source>
</evidence>
<dbReference type="InterPro" id="IPR002110">
    <property type="entry name" value="Ankyrin_rpt"/>
</dbReference>
<evidence type="ECO:0000256" key="5">
    <source>
        <dbReference type="ARBA" id="ARBA00023043"/>
    </source>
</evidence>
<dbReference type="PROSITE" id="PS50297">
    <property type="entry name" value="ANK_REP_REGION"/>
    <property type="match status" value="2"/>
</dbReference>
<organism evidence="10 11">
    <name type="scientific">Aduncisulcus paluster</name>
    <dbReference type="NCBI Taxonomy" id="2918883"/>
    <lineage>
        <taxon>Eukaryota</taxon>
        <taxon>Metamonada</taxon>
        <taxon>Carpediemonas-like organisms</taxon>
        <taxon>Aduncisulcus</taxon>
    </lineage>
</organism>
<comment type="caution">
    <text evidence="10">The sequence shown here is derived from an EMBL/GenBank/DDBJ whole genome shotgun (WGS) entry which is preliminary data.</text>
</comment>
<evidence type="ECO:0000313" key="11">
    <source>
        <dbReference type="Proteomes" id="UP001057375"/>
    </source>
</evidence>
<name>A0ABQ5KTK0_9EUKA</name>
<keyword evidence="5 7" id="KW-0040">ANK repeat</keyword>
<feature type="transmembrane region" description="Helical" evidence="8">
    <location>
        <begin position="921"/>
        <end position="948"/>
    </location>
</feature>
<dbReference type="SMART" id="SM00248">
    <property type="entry name" value="ANK"/>
    <property type="match status" value="10"/>
</dbReference>
<evidence type="ECO:0000256" key="3">
    <source>
        <dbReference type="ARBA" id="ARBA00022737"/>
    </source>
</evidence>
<accession>A0ABQ5KTK0</accession>
<feature type="transmembrane region" description="Helical" evidence="8">
    <location>
        <begin position="732"/>
        <end position="755"/>
    </location>
</feature>
<keyword evidence="11" id="KW-1185">Reference proteome</keyword>
<dbReference type="EMBL" id="BQXS01011065">
    <property type="protein sequence ID" value="GKT35787.1"/>
    <property type="molecule type" value="Genomic_DNA"/>
</dbReference>
<dbReference type="Proteomes" id="UP001057375">
    <property type="component" value="Unassembled WGS sequence"/>
</dbReference>
<evidence type="ECO:0000256" key="2">
    <source>
        <dbReference type="ARBA" id="ARBA00022692"/>
    </source>
</evidence>
<comment type="subcellular location">
    <subcellularLocation>
        <location evidence="1">Membrane</location>
        <topology evidence="1">Multi-pass membrane protein</topology>
    </subcellularLocation>
</comment>
<evidence type="ECO:0000313" key="10">
    <source>
        <dbReference type="EMBL" id="GKT35787.1"/>
    </source>
</evidence>
<dbReference type="Gene3D" id="1.25.40.20">
    <property type="entry name" value="Ankyrin repeat-containing domain"/>
    <property type="match status" value="3"/>
</dbReference>
<dbReference type="InterPro" id="IPR001594">
    <property type="entry name" value="Palmitoyltrfase_DHHC"/>
</dbReference>
<evidence type="ECO:0000256" key="4">
    <source>
        <dbReference type="ARBA" id="ARBA00022989"/>
    </source>
</evidence>
<keyword evidence="6 8" id="KW-0472">Membrane</keyword>
<proteinExistence type="predicted"/>
<dbReference type="SUPFAM" id="SSF48403">
    <property type="entry name" value="Ankyrin repeat"/>
    <property type="match status" value="2"/>
</dbReference>
<dbReference type="PANTHER" id="PTHR24198">
    <property type="entry name" value="ANKYRIN REPEAT AND PROTEIN KINASE DOMAIN-CONTAINING PROTEIN"/>
    <property type="match status" value="1"/>
</dbReference>
<keyword evidence="2 8" id="KW-0812">Transmembrane</keyword>
<evidence type="ECO:0000259" key="9">
    <source>
        <dbReference type="Pfam" id="PF01529"/>
    </source>
</evidence>
<dbReference type="PANTHER" id="PTHR24198:SF165">
    <property type="entry name" value="ANKYRIN REPEAT-CONTAINING PROTEIN-RELATED"/>
    <property type="match status" value="1"/>
</dbReference>
<protein>
    <recommendedName>
        <fullName evidence="9">Palmitoyltransferase DHHC domain-containing protein</fullName>
    </recommendedName>
</protein>
<feature type="repeat" description="ANK" evidence="7">
    <location>
        <begin position="230"/>
        <end position="262"/>
    </location>
</feature>
<feature type="domain" description="Palmitoyltransferase DHHC" evidence="9">
    <location>
        <begin position="881"/>
        <end position="1016"/>
    </location>
</feature>
<feature type="repeat" description="ANK" evidence="7">
    <location>
        <begin position="379"/>
        <end position="411"/>
    </location>
</feature>
<keyword evidence="4 8" id="KW-1133">Transmembrane helix</keyword>
<keyword evidence="3" id="KW-0677">Repeat</keyword>
<sequence>MPIVTLVTNNLLFRGDDFSTVDKDTLESLYTLVVDRSTELYIITLLKTDEDEDLARKTLTSLDIVKLGFPIENFLFVETIIGVTAVARQVEATAHITGVFESAKELHRWVKKDILVGASKIPDSSLNIIPVHKASDAGMITSYNEKCFHNLKCINKYTAVIASSNPLSDAIVSGEYQKVSLLCEKQPQYITTRDTMGKLPIHYAVENGLQLLLEKIISHPNSDVNARTSSNNTPLHIASAKGFHDLVHFLIMYGADPAIENSKGETPLSLAIAKRHLSVSAIIMASMDSKLINSWRHPSSGHTYLHRACIVVIPPVIELLLKISPSLMTSLDTESFIPVHALFIGAVEASSHDVENGLQLLLEKIISHPNSDVNARTSSNNTPLHIASAKGFHDLVHFLIMYGADPAIENSKGETPLSLAIAKRHLSVSAIIMASMDSKLINSWRHPSSGHTYLHRACIVVIPPVIELLLKISPSLMTSLDTESFIPVHALFIGAVEASSHDVEKSFMLIAEKYASLKKLSLAKSVRRLLLYKGGTTEAGQRFTPLHIACQCSFRPGIDAILRLSHAHACEDSMDTATGSRPLPMQVISIKDAKGLIPIHWAAKLGHSDVVASLRRVGSCIAAKDSFGCTPLHWAASSGDSATVCGLLSHMSLTQIVATDARHNTAAKIASNKGHTEIAELISRWERKNTTCSRGGGHWLIFLSFLLLFLMILCGVADFILSASKKTDESSLLAYIVGGSIAVSGLILLILYIVLANRKVSGCVPIDPDTESATIMTGEEIIVAFPSDIVTSSLSKVSSIVGSSSPGTSMKSAVSPFTPSITPTSRIPVKCASMVPSRRPSILDTLVSAVQESSKHPNASTECCCSGDPCTCGHHASLCTKGCDSYISARSHHCQKCNRCVAGFDHHCNWINSDIGASNHVIYVVFLIVGSVLLTLTSIAVYIVVFAFPSYAGLMVDYVGDDDEIGVVACFSALLDQKRYLTILFLILGPIFSHCHISTLHNQMKHISEGLTIYEKESINSQWWLYGEDGKEFNPFNSMAVNSGMSNVSYFFKGLRSKHIQHNFKTKGELYQFALDQVKDSAV</sequence>
<dbReference type="Pfam" id="PF12796">
    <property type="entry name" value="Ank_2"/>
    <property type="match status" value="3"/>
</dbReference>
<dbReference type="Pfam" id="PF01529">
    <property type="entry name" value="DHHC"/>
    <property type="match status" value="1"/>
</dbReference>
<evidence type="ECO:0000256" key="1">
    <source>
        <dbReference type="ARBA" id="ARBA00004141"/>
    </source>
</evidence>
<dbReference type="PROSITE" id="PS50088">
    <property type="entry name" value="ANK_REPEAT"/>
    <property type="match status" value="3"/>
</dbReference>
<evidence type="ECO:0000256" key="7">
    <source>
        <dbReference type="PROSITE-ProRule" id="PRU00023"/>
    </source>
</evidence>